<dbReference type="SUPFAM" id="SSF48403">
    <property type="entry name" value="Ankyrin repeat"/>
    <property type="match status" value="1"/>
</dbReference>
<dbReference type="CDD" id="cd06257">
    <property type="entry name" value="DnaJ"/>
    <property type="match status" value="1"/>
</dbReference>
<dbReference type="PANTHER" id="PTHR46680:SF2">
    <property type="entry name" value="NF-KAPPA-B INHIBITOR ZETA"/>
    <property type="match status" value="1"/>
</dbReference>
<feature type="compositionally biased region" description="Basic and acidic residues" evidence="4">
    <location>
        <begin position="141"/>
        <end position="163"/>
    </location>
</feature>
<feature type="repeat" description="ANK" evidence="3">
    <location>
        <begin position="239"/>
        <end position="271"/>
    </location>
</feature>
<reference evidence="6 7" key="1">
    <citation type="submission" date="2020-01" db="EMBL/GenBank/DDBJ databases">
        <authorList>
            <person name="Gupta K D."/>
        </authorList>
    </citation>
    <scope>NUCLEOTIDE SEQUENCE [LARGE SCALE GENOMIC DNA]</scope>
</reference>
<feature type="compositionally biased region" description="Basic and acidic residues" evidence="4">
    <location>
        <begin position="476"/>
        <end position="527"/>
    </location>
</feature>
<dbReference type="GO" id="GO:0051059">
    <property type="term" value="F:NF-kappaB binding"/>
    <property type="evidence" value="ECO:0007669"/>
    <property type="project" value="TreeGrafter"/>
</dbReference>
<dbReference type="OrthoDB" id="10250354at2759"/>
<dbReference type="PANTHER" id="PTHR46680">
    <property type="entry name" value="NF-KAPPA-B INHIBITOR ALPHA"/>
    <property type="match status" value="1"/>
</dbReference>
<dbReference type="GO" id="GO:0005829">
    <property type="term" value="C:cytosol"/>
    <property type="evidence" value="ECO:0007669"/>
    <property type="project" value="TreeGrafter"/>
</dbReference>
<evidence type="ECO:0000256" key="3">
    <source>
        <dbReference type="PROSITE-ProRule" id="PRU00023"/>
    </source>
</evidence>
<dbReference type="InterPro" id="IPR051070">
    <property type="entry name" value="NF-kappa-B_inhibitor"/>
</dbReference>
<protein>
    <recommendedName>
        <fullName evidence="5">J domain-containing protein</fullName>
    </recommendedName>
</protein>
<gene>
    <name evidence="6" type="ORF">AAE3_LOCUS10194</name>
</gene>
<organism evidence="6 7">
    <name type="scientific">Cyclocybe aegerita</name>
    <name type="common">Black poplar mushroom</name>
    <name type="synonym">Agrocybe aegerita</name>
    <dbReference type="NCBI Taxonomy" id="1973307"/>
    <lineage>
        <taxon>Eukaryota</taxon>
        <taxon>Fungi</taxon>
        <taxon>Dikarya</taxon>
        <taxon>Basidiomycota</taxon>
        <taxon>Agaricomycotina</taxon>
        <taxon>Agaricomycetes</taxon>
        <taxon>Agaricomycetidae</taxon>
        <taxon>Agaricales</taxon>
        <taxon>Agaricineae</taxon>
        <taxon>Bolbitiaceae</taxon>
        <taxon>Cyclocybe</taxon>
    </lineage>
</organism>
<dbReference type="AlphaFoldDB" id="A0A8S0WX65"/>
<dbReference type="PRINTS" id="PR00625">
    <property type="entry name" value="JDOMAIN"/>
</dbReference>
<dbReference type="Proteomes" id="UP000467700">
    <property type="component" value="Unassembled WGS sequence"/>
</dbReference>
<name>A0A8S0WX65_CYCAE</name>
<dbReference type="InterPro" id="IPR036869">
    <property type="entry name" value="J_dom_sf"/>
</dbReference>
<accession>A0A8S0WX65</accession>
<keyword evidence="2 3" id="KW-0040">ANK repeat</keyword>
<dbReference type="InterPro" id="IPR001623">
    <property type="entry name" value="DnaJ_domain"/>
</dbReference>
<sequence>MGIRQEVTDAFATLGLTPDVDQQTAAKTYKKLALSHHPDRNHGDPTATQRFQQIGAAWDICQRHYDNPLWSHRSEFNPDEDDIVLEEDELFDFYMFMFAETLFDRYSRARGRRYRNERSGRGGRDLSTFSEAFSGGFADSLEERQAANTERQRKEKEEYEKRKRELELEIEQEERERKKQAKKAKADEERQATTYERLFQAAHSGDSRAVQKAVLDHDLDVNASRKPARQTGKSDEAAQHESLLHVAASHCDEGLVMFLIEKGASSTTLNKQLLTPFHAAIKAGNTRVVRFILEQRGRPFETYHPSKATASGRTPLQLAIESRDPAMVELLIKHATTHDVEKCWKQQSMPAEIKDILRTKKGFVPPGEAAQQPPPPPISKKVLRQQEQLRQKEARIAEEQQRAALNRQLRDEKAARRAIQEQEQAAIKLAQEEARKAELEERRRINYKELEEARVRELEEARLKAEAEAEAQAARAKAEAAAREKAEALAREKARAEARAKAEAAARAKAETTAKKAELVARPEPVAKRLPQSSSQRGPNLEAASEPVKTTLEVRSQQSLPSNVGTSTSTPVRVGKRVLTQEERKQLRRDKLQEKRKLKKAQPTQQVQEFVPEAPPSTSSAAVPEDISTKRKSGIKKLLSVKLVKDLEGMDDRQRTKHEAMMRRRAEQSARDKERHRRLMEEKKAKERAVVTEYVPLTPVSTHTSRNEPSASSSTSPLPTEAENIQTCVVPDDLFRDERRVQSGETFAQTVQPIEPFVFPEAPPSIVPPASTRANYKYSRRRHKVAS</sequence>
<dbReference type="InterPro" id="IPR036770">
    <property type="entry name" value="Ankyrin_rpt-contain_sf"/>
</dbReference>
<feature type="compositionally biased region" description="Low complexity" evidence="4">
    <location>
        <begin position="707"/>
        <end position="723"/>
    </location>
</feature>
<dbReference type="SMART" id="SM00271">
    <property type="entry name" value="DnaJ"/>
    <property type="match status" value="1"/>
</dbReference>
<proteinExistence type="predicted"/>
<evidence type="ECO:0000256" key="1">
    <source>
        <dbReference type="ARBA" id="ARBA00022737"/>
    </source>
</evidence>
<feature type="region of interest" description="Disordered" evidence="4">
    <location>
        <begin position="759"/>
        <end position="787"/>
    </location>
</feature>
<feature type="repeat" description="ANK" evidence="3">
    <location>
        <begin position="311"/>
        <end position="343"/>
    </location>
</feature>
<dbReference type="PROSITE" id="PS50076">
    <property type="entry name" value="DNAJ_2"/>
    <property type="match status" value="1"/>
</dbReference>
<dbReference type="SUPFAM" id="SSF46565">
    <property type="entry name" value="Chaperone J-domain"/>
    <property type="match status" value="1"/>
</dbReference>
<feature type="domain" description="J" evidence="5">
    <location>
        <begin position="9"/>
        <end position="80"/>
    </location>
</feature>
<dbReference type="Pfam" id="PF12796">
    <property type="entry name" value="Ank_2"/>
    <property type="match status" value="1"/>
</dbReference>
<evidence type="ECO:0000256" key="4">
    <source>
        <dbReference type="SAM" id="MobiDB-lite"/>
    </source>
</evidence>
<evidence type="ECO:0000313" key="6">
    <source>
        <dbReference type="EMBL" id="CAA7267976.1"/>
    </source>
</evidence>
<keyword evidence="7" id="KW-1185">Reference proteome</keyword>
<keyword evidence="1" id="KW-0677">Repeat</keyword>
<dbReference type="Gene3D" id="1.25.40.20">
    <property type="entry name" value="Ankyrin repeat-containing domain"/>
    <property type="match status" value="1"/>
</dbReference>
<feature type="region of interest" description="Disordered" evidence="4">
    <location>
        <begin position="649"/>
        <end position="724"/>
    </location>
</feature>
<dbReference type="PROSITE" id="PS50088">
    <property type="entry name" value="ANK_REPEAT"/>
    <property type="match status" value="2"/>
</dbReference>
<evidence type="ECO:0000259" key="5">
    <source>
        <dbReference type="PROSITE" id="PS50076"/>
    </source>
</evidence>
<feature type="compositionally biased region" description="Basic residues" evidence="4">
    <location>
        <begin position="778"/>
        <end position="787"/>
    </location>
</feature>
<dbReference type="SMART" id="SM00248">
    <property type="entry name" value="ANK"/>
    <property type="match status" value="3"/>
</dbReference>
<dbReference type="InterPro" id="IPR002110">
    <property type="entry name" value="Ankyrin_rpt"/>
</dbReference>
<feature type="compositionally biased region" description="Polar residues" evidence="4">
    <location>
        <begin position="553"/>
        <end position="571"/>
    </location>
</feature>
<comment type="caution">
    <text evidence="6">The sequence shown here is derived from an EMBL/GenBank/DDBJ whole genome shotgun (WGS) entry which is preliminary data.</text>
</comment>
<evidence type="ECO:0000313" key="7">
    <source>
        <dbReference type="Proteomes" id="UP000467700"/>
    </source>
</evidence>
<dbReference type="EMBL" id="CACVBS010000064">
    <property type="protein sequence ID" value="CAA7267976.1"/>
    <property type="molecule type" value="Genomic_DNA"/>
</dbReference>
<feature type="region of interest" description="Disordered" evidence="4">
    <location>
        <begin position="466"/>
        <end position="632"/>
    </location>
</feature>
<evidence type="ECO:0000256" key="2">
    <source>
        <dbReference type="ARBA" id="ARBA00023043"/>
    </source>
</evidence>
<feature type="compositionally biased region" description="Basic and acidic residues" evidence="4">
    <location>
        <begin position="579"/>
        <end position="595"/>
    </location>
</feature>
<dbReference type="Pfam" id="PF00226">
    <property type="entry name" value="DnaJ"/>
    <property type="match status" value="1"/>
</dbReference>
<feature type="compositionally biased region" description="Basic and acidic residues" evidence="4">
    <location>
        <begin position="649"/>
        <end position="690"/>
    </location>
</feature>
<dbReference type="Gene3D" id="1.10.287.110">
    <property type="entry name" value="DnaJ domain"/>
    <property type="match status" value="1"/>
</dbReference>
<dbReference type="GO" id="GO:0071356">
    <property type="term" value="P:cellular response to tumor necrosis factor"/>
    <property type="evidence" value="ECO:0007669"/>
    <property type="project" value="TreeGrafter"/>
</dbReference>
<feature type="region of interest" description="Disordered" evidence="4">
    <location>
        <begin position="137"/>
        <end position="163"/>
    </location>
</feature>